<reference evidence="1" key="1">
    <citation type="submission" date="2017-10" db="EMBL/GenBank/DDBJ databases">
        <title>Whole genome sequencing of members of genus Pseudoxanthomonas.</title>
        <authorList>
            <person name="Kumar S."/>
            <person name="Bansal K."/>
            <person name="Kaur A."/>
            <person name="Patil P."/>
            <person name="Sharma S."/>
            <person name="Patil P.B."/>
        </authorList>
    </citation>
    <scope>NUCLEOTIDE SEQUENCE</scope>
    <source>
        <strain evidence="1">DSM 22914</strain>
    </source>
</reference>
<evidence type="ECO:0000313" key="2">
    <source>
        <dbReference type="Proteomes" id="UP000717981"/>
    </source>
</evidence>
<keyword evidence="2" id="KW-1185">Reference proteome</keyword>
<sequence length="76" mass="7789">MMVILQYLLLAAGIALLAWGYRHNLRNRMLGGALVLFLAGIAPDLADGFGAGVRQSFGYHPGGEAPAARPGPAAGG</sequence>
<dbReference type="RefSeq" id="WP_162123265.1">
    <property type="nucleotide sequence ID" value="NZ_PDWK01000003.1"/>
</dbReference>
<dbReference type="EMBL" id="PDWK01000003">
    <property type="protein sequence ID" value="KAF1690685.1"/>
    <property type="molecule type" value="Genomic_DNA"/>
</dbReference>
<protein>
    <submittedName>
        <fullName evidence="1">Uncharacterized protein</fullName>
    </submittedName>
</protein>
<evidence type="ECO:0000313" key="1">
    <source>
        <dbReference type="EMBL" id="KAF1690685.1"/>
    </source>
</evidence>
<name>A0A921TJ42_9GAMM</name>
<gene>
    <name evidence="1" type="ORF">CR938_01235</name>
</gene>
<organism evidence="1 2">
    <name type="scientific">Pseudoxanthomonas taiwanensis</name>
    <dbReference type="NCBI Taxonomy" id="176598"/>
    <lineage>
        <taxon>Bacteria</taxon>
        <taxon>Pseudomonadati</taxon>
        <taxon>Pseudomonadota</taxon>
        <taxon>Gammaproteobacteria</taxon>
        <taxon>Lysobacterales</taxon>
        <taxon>Lysobacteraceae</taxon>
        <taxon>Pseudoxanthomonas</taxon>
    </lineage>
</organism>
<accession>A0A921TJ42</accession>
<dbReference type="Proteomes" id="UP000717981">
    <property type="component" value="Unassembled WGS sequence"/>
</dbReference>
<comment type="caution">
    <text evidence="1">The sequence shown here is derived from an EMBL/GenBank/DDBJ whole genome shotgun (WGS) entry which is preliminary data.</text>
</comment>
<proteinExistence type="predicted"/>
<dbReference type="AlphaFoldDB" id="A0A921TJ42"/>